<evidence type="ECO:0000256" key="1">
    <source>
        <dbReference type="SAM" id="SignalP"/>
    </source>
</evidence>
<accession>A0A2A4MUD6</accession>
<proteinExistence type="predicted"/>
<feature type="signal peptide" evidence="1">
    <location>
        <begin position="1"/>
        <end position="25"/>
    </location>
</feature>
<evidence type="ECO:0000313" key="4">
    <source>
        <dbReference type="Proteomes" id="UP000218172"/>
    </source>
</evidence>
<dbReference type="Proteomes" id="UP000218172">
    <property type="component" value="Unassembled WGS sequence"/>
</dbReference>
<comment type="caution">
    <text evidence="3">The sequence shown here is derived from an EMBL/GenBank/DDBJ whole genome shotgun (WGS) entry which is preliminary data.</text>
</comment>
<dbReference type="InterPro" id="IPR038142">
    <property type="entry name" value="Cytochrome_P460_sp"/>
</dbReference>
<dbReference type="Pfam" id="PF16694">
    <property type="entry name" value="Cytochrome_P460"/>
    <property type="match status" value="1"/>
</dbReference>
<evidence type="ECO:0000259" key="2">
    <source>
        <dbReference type="Pfam" id="PF16694"/>
    </source>
</evidence>
<dbReference type="CDD" id="cd20751">
    <property type="entry name" value="cyt_P460_Ne-like"/>
    <property type="match status" value="1"/>
</dbReference>
<evidence type="ECO:0000313" key="3">
    <source>
        <dbReference type="EMBL" id="PCH63533.1"/>
    </source>
</evidence>
<gene>
    <name evidence="3" type="ORF">COC19_00950</name>
</gene>
<reference evidence="4" key="1">
    <citation type="submission" date="2017-08" db="EMBL/GenBank/DDBJ databases">
        <title>A dynamic microbial community with high functional redundancy inhabits the cold, oxic subseafloor aquifer.</title>
        <authorList>
            <person name="Tully B.J."/>
            <person name="Wheat C.G."/>
            <person name="Glazer B.T."/>
            <person name="Huber J.A."/>
        </authorList>
    </citation>
    <scope>NUCLEOTIDE SEQUENCE [LARGE SCALE GENOMIC DNA]</scope>
</reference>
<dbReference type="EMBL" id="NVQR01000014">
    <property type="protein sequence ID" value="PCH63533.1"/>
    <property type="molecule type" value="Genomic_DNA"/>
</dbReference>
<dbReference type="AlphaFoldDB" id="A0A2A4MUD6"/>
<feature type="chain" id="PRO_5012788478" evidence="1">
    <location>
        <begin position="26"/>
        <end position="192"/>
    </location>
</feature>
<keyword evidence="1" id="KW-0732">Signal</keyword>
<dbReference type="InterPro" id="IPR032033">
    <property type="entry name" value="Cytochrome_P460"/>
</dbReference>
<feature type="domain" description="Cytochrome P460" evidence="2">
    <location>
        <begin position="44"/>
        <end position="179"/>
    </location>
</feature>
<organism evidence="3 4">
    <name type="scientific">SAR86 cluster bacterium</name>
    <dbReference type="NCBI Taxonomy" id="2030880"/>
    <lineage>
        <taxon>Bacteria</taxon>
        <taxon>Pseudomonadati</taxon>
        <taxon>Pseudomonadota</taxon>
        <taxon>Gammaproteobacteria</taxon>
        <taxon>SAR86 cluster</taxon>
    </lineage>
</organism>
<name>A0A2A4MUD6_9GAMM</name>
<dbReference type="Gene3D" id="3.50.70.20">
    <property type="entry name" value="Cytochrome P460"/>
    <property type="match status" value="1"/>
</dbReference>
<protein>
    <submittedName>
        <fullName evidence="3">Cytochrome P460</fullName>
    </submittedName>
</protein>
<sequence>MKNYLLSLLVIFSTPFLSVTTAVTAADFDDGAASFDETGNLIRPLNWREWVFIGAALTPNDQNFGQAYLPEFKYVYLDPESFTVWKKSGEFREGAVLVKELVAIGSREEQSGTGYFPGEFLGLEVAVKNSRRFESHLGGWGFFSFGELPYVASAAVIRGSGEFDCSGCHAYAQQDMIFTQFYPNLNAAKPTQ</sequence>